<evidence type="ECO:0000256" key="2">
    <source>
        <dbReference type="ARBA" id="ARBA00004613"/>
    </source>
</evidence>
<feature type="domain" description="GH18" evidence="8">
    <location>
        <begin position="89"/>
        <end position="401"/>
    </location>
</feature>
<comment type="subcellular location">
    <subcellularLocation>
        <location evidence="1">Lysosome</location>
    </subcellularLocation>
    <subcellularLocation>
        <location evidence="2">Secreted</location>
    </subcellularLocation>
</comment>
<dbReference type="GO" id="GO:0008061">
    <property type="term" value="F:chitin binding"/>
    <property type="evidence" value="ECO:0007669"/>
    <property type="project" value="InterPro"/>
</dbReference>
<dbReference type="InterPro" id="IPR029070">
    <property type="entry name" value="Chitinase_insertion_sf"/>
</dbReference>
<sequence>MKNSFQIIALAVLTGLIVFSLIGESGATLSKSDKKKKAKKQDIKTFEGPVGESVEERGLLAPVIKVKDIISQNAAYHKDAQHVKVHNDTKVLAYVTPWNNKGYEIAETFTNKFDLISPVWLQVKRGAEGSYQITGEHDIDNGWMARLRKNNPAIQIVPRLLFDGWKGEDFVSVLKSQSEQSRLGQLFAKTCQKHKFDGLVLEFWSQLGGQAKEPLAGMTSIIARTMKKEGFATILVLPPIRHRELEYFDRTDFDRLAKDVDFFSLMTYDFSSVQRPGPSSPLPWMKDCVEGLVPDSDDENRRKILLGLNFYGMDFTINGGGPILGRDFIKILDNVKPNEKLKYDDNSEENFIELKKGDSSHIVFYPTPFSVLKRLRLAEELNSGISIWEIGQGLDFFYELL</sequence>
<dbReference type="SUPFAM" id="SSF51445">
    <property type="entry name" value="(Trans)glycosidases"/>
    <property type="match status" value="1"/>
</dbReference>
<dbReference type="GO" id="GO:0005576">
    <property type="term" value="C:extracellular region"/>
    <property type="evidence" value="ECO:0007669"/>
    <property type="project" value="UniProtKB-SubCell"/>
</dbReference>
<dbReference type="FunFam" id="3.10.50.10:FF:000002">
    <property type="entry name" value="Chitinase domain-containing protein 1"/>
    <property type="match status" value="1"/>
</dbReference>
<dbReference type="GO" id="GO:0070492">
    <property type="term" value="F:oligosaccharide binding"/>
    <property type="evidence" value="ECO:0007669"/>
    <property type="project" value="TreeGrafter"/>
</dbReference>
<evidence type="ECO:0000313" key="10">
    <source>
        <dbReference type="Proteomes" id="UP000494165"/>
    </source>
</evidence>
<dbReference type="InterPro" id="IPR011583">
    <property type="entry name" value="Chitinase_II/V-like_cat"/>
</dbReference>
<evidence type="ECO:0000259" key="8">
    <source>
        <dbReference type="PROSITE" id="PS51910"/>
    </source>
</evidence>
<proteinExistence type="inferred from homology"/>
<dbReference type="SMART" id="SM00636">
    <property type="entry name" value="Glyco_18"/>
    <property type="match status" value="1"/>
</dbReference>
<accession>A0A8S1DCV9</accession>
<dbReference type="Pfam" id="PF00704">
    <property type="entry name" value="Glyco_hydro_18"/>
    <property type="match status" value="1"/>
</dbReference>
<evidence type="ECO:0000256" key="4">
    <source>
        <dbReference type="ARBA" id="ARBA00022525"/>
    </source>
</evidence>
<evidence type="ECO:0000256" key="6">
    <source>
        <dbReference type="ARBA" id="ARBA00023228"/>
    </source>
</evidence>
<keyword evidence="4" id="KW-0964">Secreted</keyword>
<dbReference type="AlphaFoldDB" id="A0A8S1DCV9"/>
<dbReference type="InterPro" id="IPR017853">
    <property type="entry name" value="GH"/>
</dbReference>
<comment type="similarity">
    <text evidence="3">Belongs to the glycosyl hydrolase 18 family.</text>
</comment>
<protein>
    <recommendedName>
        <fullName evidence="7">Chitinase domain-containing protein 1</fullName>
    </recommendedName>
</protein>
<name>A0A8S1DCV9_9INSE</name>
<dbReference type="EMBL" id="CADEPI010000206">
    <property type="protein sequence ID" value="CAB3380374.1"/>
    <property type="molecule type" value="Genomic_DNA"/>
</dbReference>
<comment type="caution">
    <text evidence="9">The sequence shown here is derived from an EMBL/GenBank/DDBJ whole genome shotgun (WGS) entry which is preliminary data.</text>
</comment>
<dbReference type="Proteomes" id="UP000494165">
    <property type="component" value="Unassembled WGS sequence"/>
</dbReference>
<dbReference type="InterPro" id="IPR001223">
    <property type="entry name" value="Glyco_hydro18_cat"/>
</dbReference>
<dbReference type="GO" id="GO:0005764">
    <property type="term" value="C:lysosome"/>
    <property type="evidence" value="ECO:0007669"/>
    <property type="project" value="UniProtKB-SubCell"/>
</dbReference>
<dbReference type="GO" id="GO:0005975">
    <property type="term" value="P:carbohydrate metabolic process"/>
    <property type="evidence" value="ECO:0007669"/>
    <property type="project" value="InterPro"/>
</dbReference>
<keyword evidence="10" id="KW-1185">Reference proteome</keyword>
<dbReference type="PANTHER" id="PTHR46066:SF2">
    <property type="entry name" value="CHITINASE DOMAIN-CONTAINING PROTEIN 1"/>
    <property type="match status" value="1"/>
</dbReference>
<dbReference type="FunFam" id="3.20.20.80:FF:000028">
    <property type="entry name" value="Chitinase domain-containing protein 1"/>
    <property type="match status" value="1"/>
</dbReference>
<keyword evidence="6" id="KW-0458">Lysosome</keyword>
<dbReference type="OrthoDB" id="10254444at2759"/>
<keyword evidence="5" id="KW-0732">Signal</keyword>
<dbReference type="Gene3D" id="3.10.50.10">
    <property type="match status" value="1"/>
</dbReference>
<gene>
    <name evidence="9" type="ORF">CLODIP_2_CD10599</name>
</gene>
<evidence type="ECO:0000256" key="7">
    <source>
        <dbReference type="ARBA" id="ARBA00040976"/>
    </source>
</evidence>
<reference evidence="9 10" key="1">
    <citation type="submission" date="2020-04" db="EMBL/GenBank/DDBJ databases">
        <authorList>
            <person name="Alioto T."/>
            <person name="Alioto T."/>
            <person name="Gomez Garrido J."/>
        </authorList>
    </citation>
    <scope>NUCLEOTIDE SEQUENCE [LARGE SCALE GENOMIC DNA]</scope>
</reference>
<evidence type="ECO:0000256" key="5">
    <source>
        <dbReference type="ARBA" id="ARBA00022729"/>
    </source>
</evidence>
<evidence type="ECO:0000313" key="9">
    <source>
        <dbReference type="EMBL" id="CAB3380374.1"/>
    </source>
</evidence>
<evidence type="ECO:0000256" key="3">
    <source>
        <dbReference type="ARBA" id="ARBA00009336"/>
    </source>
</evidence>
<dbReference type="Gene3D" id="3.20.20.80">
    <property type="entry name" value="Glycosidases"/>
    <property type="match status" value="1"/>
</dbReference>
<dbReference type="CDD" id="cd02876">
    <property type="entry name" value="GH18_SI-CLP"/>
    <property type="match status" value="1"/>
</dbReference>
<dbReference type="PANTHER" id="PTHR46066">
    <property type="entry name" value="CHITINASE DOMAIN-CONTAINING PROTEIN 1 FAMILY MEMBER"/>
    <property type="match status" value="1"/>
</dbReference>
<organism evidence="9 10">
    <name type="scientific">Cloeon dipterum</name>
    <dbReference type="NCBI Taxonomy" id="197152"/>
    <lineage>
        <taxon>Eukaryota</taxon>
        <taxon>Metazoa</taxon>
        <taxon>Ecdysozoa</taxon>
        <taxon>Arthropoda</taxon>
        <taxon>Hexapoda</taxon>
        <taxon>Insecta</taxon>
        <taxon>Pterygota</taxon>
        <taxon>Palaeoptera</taxon>
        <taxon>Ephemeroptera</taxon>
        <taxon>Pisciforma</taxon>
        <taxon>Baetidae</taxon>
        <taxon>Cloeon</taxon>
    </lineage>
</organism>
<dbReference type="GO" id="GO:0012505">
    <property type="term" value="C:endomembrane system"/>
    <property type="evidence" value="ECO:0007669"/>
    <property type="project" value="TreeGrafter"/>
</dbReference>
<evidence type="ECO:0000256" key="1">
    <source>
        <dbReference type="ARBA" id="ARBA00004371"/>
    </source>
</evidence>
<dbReference type="PROSITE" id="PS51910">
    <property type="entry name" value="GH18_2"/>
    <property type="match status" value="1"/>
</dbReference>